<protein>
    <recommendedName>
        <fullName evidence="6">NAD(P)-binding protein</fullName>
    </recommendedName>
</protein>
<comment type="caution">
    <text evidence="4">The sequence shown here is derived from an EMBL/GenBank/DDBJ whole genome shotgun (WGS) entry which is preliminary data.</text>
</comment>
<sequence>MSAAIQRVSNLLSLSISHLALNPAVTASLLYILTKGPSNLRLRLTNRFAALRDPVRHATIIRALKWLLTLGLVKNVNKTLNQLALNSYRLRPETSRWKWDKEVAVVTGGCSGIGSLIVKKLVNKGVTVAILDVQQLPPALQGCTVSSWSPREGSKLTFCADAHIKFFACDITSPSAVQSTAREIKQKLGSPSILINNAGILGAHTILATSHEYLRKIFDVNVLSNWSTVQAFLPDMIQEKKGHIVTLASAGSYCGVAGVADYTATKAAILAFHESLNQELRISYNAPEILTTSIHPNWVRTPLLAPMEAELKKRGAAIMEPDDVAEAVVKQVFGCRGGQVFLPQSASKVSLLRGLPNWVQEAVRLGTSKGIVDSVKAGGMKVEGM</sequence>
<reference evidence="4 5" key="1">
    <citation type="submission" date="2024-02" db="EMBL/GenBank/DDBJ databases">
        <title>De novo assembly and annotation of 12 fungi associated with fruit tree decline syndrome in Ontario, Canada.</title>
        <authorList>
            <person name="Sulman M."/>
            <person name="Ellouze W."/>
            <person name="Ilyukhin E."/>
        </authorList>
    </citation>
    <scope>NUCLEOTIDE SEQUENCE [LARGE SCALE GENOMIC DNA]</scope>
    <source>
        <strain evidence="4 5">M97-236</strain>
    </source>
</reference>
<evidence type="ECO:0000256" key="2">
    <source>
        <dbReference type="ARBA" id="ARBA00023002"/>
    </source>
</evidence>
<comment type="similarity">
    <text evidence="1 3">Belongs to the short-chain dehydrogenases/reductases (SDR) family.</text>
</comment>
<evidence type="ECO:0008006" key="6">
    <source>
        <dbReference type="Google" id="ProtNLM"/>
    </source>
</evidence>
<organism evidence="4 5">
    <name type="scientific">Nothophoma quercina</name>
    <dbReference type="NCBI Taxonomy" id="749835"/>
    <lineage>
        <taxon>Eukaryota</taxon>
        <taxon>Fungi</taxon>
        <taxon>Dikarya</taxon>
        <taxon>Ascomycota</taxon>
        <taxon>Pezizomycotina</taxon>
        <taxon>Dothideomycetes</taxon>
        <taxon>Pleosporomycetidae</taxon>
        <taxon>Pleosporales</taxon>
        <taxon>Pleosporineae</taxon>
        <taxon>Didymellaceae</taxon>
        <taxon>Nothophoma</taxon>
    </lineage>
</organism>
<dbReference type="InterPro" id="IPR036291">
    <property type="entry name" value="NAD(P)-bd_dom_sf"/>
</dbReference>
<evidence type="ECO:0000256" key="1">
    <source>
        <dbReference type="ARBA" id="ARBA00006484"/>
    </source>
</evidence>
<proteinExistence type="inferred from homology"/>
<name>A0ABR3RSE1_9PLEO</name>
<evidence type="ECO:0000256" key="3">
    <source>
        <dbReference type="RuleBase" id="RU000363"/>
    </source>
</evidence>
<dbReference type="Proteomes" id="UP001521222">
    <property type="component" value="Unassembled WGS sequence"/>
</dbReference>
<keyword evidence="5" id="KW-1185">Reference proteome</keyword>
<gene>
    <name evidence="4" type="ORF">SLS59_002319</name>
</gene>
<dbReference type="PRINTS" id="PR00081">
    <property type="entry name" value="GDHRDH"/>
</dbReference>
<dbReference type="PRINTS" id="PR00080">
    <property type="entry name" value="SDRFAMILY"/>
</dbReference>
<evidence type="ECO:0000313" key="5">
    <source>
        <dbReference type="Proteomes" id="UP001521222"/>
    </source>
</evidence>
<dbReference type="InterPro" id="IPR002347">
    <property type="entry name" value="SDR_fam"/>
</dbReference>
<dbReference type="SUPFAM" id="SSF51735">
    <property type="entry name" value="NAD(P)-binding Rossmann-fold domains"/>
    <property type="match status" value="1"/>
</dbReference>
<dbReference type="EMBL" id="JAKIXB020000006">
    <property type="protein sequence ID" value="KAL1607354.1"/>
    <property type="molecule type" value="Genomic_DNA"/>
</dbReference>
<accession>A0ABR3RSE1</accession>
<dbReference type="PANTHER" id="PTHR24322">
    <property type="entry name" value="PKSB"/>
    <property type="match status" value="1"/>
</dbReference>
<dbReference type="Pfam" id="PF00106">
    <property type="entry name" value="adh_short"/>
    <property type="match status" value="1"/>
</dbReference>
<dbReference type="Gene3D" id="3.40.50.720">
    <property type="entry name" value="NAD(P)-binding Rossmann-like Domain"/>
    <property type="match status" value="1"/>
</dbReference>
<keyword evidence="2" id="KW-0560">Oxidoreductase</keyword>
<dbReference type="PANTHER" id="PTHR24322:SF736">
    <property type="entry name" value="RETINOL DEHYDROGENASE 10"/>
    <property type="match status" value="1"/>
</dbReference>
<evidence type="ECO:0000313" key="4">
    <source>
        <dbReference type="EMBL" id="KAL1607354.1"/>
    </source>
</evidence>